<dbReference type="AlphaFoldDB" id="A0A8T2NF53"/>
<protein>
    <submittedName>
        <fullName evidence="1">Uncharacterized protein</fullName>
    </submittedName>
</protein>
<proteinExistence type="predicted"/>
<dbReference type="Proteomes" id="UP000824540">
    <property type="component" value="Unassembled WGS sequence"/>
</dbReference>
<dbReference type="EMBL" id="JAFBMS010000058">
    <property type="protein sequence ID" value="KAG9339153.1"/>
    <property type="molecule type" value="Genomic_DNA"/>
</dbReference>
<reference evidence="1" key="1">
    <citation type="thesis" date="2021" institute="BYU ScholarsArchive" country="Provo, UT, USA">
        <title>Applications of and Algorithms for Genome Assembly and Genomic Analyses with an Emphasis on Marine Teleosts.</title>
        <authorList>
            <person name="Pickett B.D."/>
        </authorList>
    </citation>
    <scope>NUCLEOTIDE SEQUENCE</scope>
    <source>
        <strain evidence="1">HI-2016</strain>
    </source>
</reference>
<organism evidence="1 2">
    <name type="scientific">Albula glossodonta</name>
    <name type="common">roundjaw bonefish</name>
    <dbReference type="NCBI Taxonomy" id="121402"/>
    <lineage>
        <taxon>Eukaryota</taxon>
        <taxon>Metazoa</taxon>
        <taxon>Chordata</taxon>
        <taxon>Craniata</taxon>
        <taxon>Vertebrata</taxon>
        <taxon>Euteleostomi</taxon>
        <taxon>Actinopterygii</taxon>
        <taxon>Neopterygii</taxon>
        <taxon>Teleostei</taxon>
        <taxon>Albuliformes</taxon>
        <taxon>Albulidae</taxon>
        <taxon>Albula</taxon>
    </lineage>
</organism>
<evidence type="ECO:0000313" key="2">
    <source>
        <dbReference type="Proteomes" id="UP000824540"/>
    </source>
</evidence>
<sequence>MKYEHISGVDSAHRCMSSSLRRGGTPALSTMGKKARSAFDLKSFLKRNWLLIATIVSVLLAVPRCIRADTLHAERHATHGALINGPERQYLMSTALAGMHYCDSTAVSISEEAASLSYQNQKARPNFSQLG</sequence>
<name>A0A8T2NF53_9TELE</name>
<gene>
    <name evidence="1" type="ORF">JZ751_024185</name>
</gene>
<accession>A0A8T2NF53</accession>
<evidence type="ECO:0000313" key="1">
    <source>
        <dbReference type="EMBL" id="KAG9339153.1"/>
    </source>
</evidence>
<keyword evidence="2" id="KW-1185">Reference proteome</keyword>
<comment type="caution">
    <text evidence="1">The sequence shown here is derived from an EMBL/GenBank/DDBJ whole genome shotgun (WGS) entry which is preliminary data.</text>
</comment>